<dbReference type="GO" id="GO:0020037">
    <property type="term" value="F:heme binding"/>
    <property type="evidence" value="ECO:0007669"/>
    <property type="project" value="InterPro"/>
</dbReference>
<protein>
    <submittedName>
        <fullName evidence="1">Hemoglobin</fullName>
    </submittedName>
</protein>
<proteinExistence type="predicted"/>
<accession>A0A2S4LS85</accession>
<evidence type="ECO:0000313" key="2">
    <source>
        <dbReference type="Proteomes" id="UP000236919"/>
    </source>
</evidence>
<name>A0A2S4LS85_9HYPH</name>
<dbReference type="GO" id="GO:0019825">
    <property type="term" value="F:oxygen binding"/>
    <property type="evidence" value="ECO:0007669"/>
    <property type="project" value="InterPro"/>
</dbReference>
<dbReference type="AlphaFoldDB" id="A0A2S4LS85"/>
<dbReference type="OrthoDB" id="25954at2"/>
<gene>
    <name evidence="1" type="ORF">CYD53_13717</name>
</gene>
<dbReference type="CDD" id="cd08916">
    <property type="entry name" value="TrHb3_P"/>
    <property type="match status" value="1"/>
</dbReference>
<dbReference type="Proteomes" id="UP000236919">
    <property type="component" value="Unassembled WGS sequence"/>
</dbReference>
<dbReference type="Gene3D" id="1.10.490.10">
    <property type="entry name" value="Globins"/>
    <property type="match status" value="1"/>
</dbReference>
<dbReference type="SUPFAM" id="SSF46458">
    <property type="entry name" value="Globin-like"/>
    <property type="match status" value="1"/>
</dbReference>
<dbReference type="InterPro" id="IPR009050">
    <property type="entry name" value="Globin-like_sf"/>
</dbReference>
<comment type="caution">
    <text evidence="1">The sequence shown here is derived from an EMBL/GenBank/DDBJ whole genome shotgun (WGS) entry which is preliminary data.</text>
</comment>
<sequence>MTAAAERITDADIRTLVFAFYERVLHDAELAPIFEQALSHRWDAHLETMVRFWSSVVLKTGSYSGKPHQAHMRLGLTPEMFGRWLSLFAATAGQVCEPEVAALFIDRAGRIADSLQISLGIGPKALNLPAAGPR</sequence>
<dbReference type="EMBL" id="PQFZ01000037">
    <property type="protein sequence ID" value="POR45280.1"/>
    <property type="molecule type" value="Genomic_DNA"/>
</dbReference>
<dbReference type="InterPro" id="IPR012292">
    <property type="entry name" value="Globin/Proto"/>
</dbReference>
<keyword evidence="2" id="KW-1185">Reference proteome</keyword>
<evidence type="ECO:0000313" key="1">
    <source>
        <dbReference type="EMBL" id="POR45280.1"/>
    </source>
</evidence>
<organism evidence="1 2">
    <name type="scientific">Bosea psychrotolerans</name>
    <dbReference type="NCBI Taxonomy" id="1871628"/>
    <lineage>
        <taxon>Bacteria</taxon>
        <taxon>Pseudomonadati</taxon>
        <taxon>Pseudomonadota</taxon>
        <taxon>Alphaproteobacteria</taxon>
        <taxon>Hyphomicrobiales</taxon>
        <taxon>Boseaceae</taxon>
        <taxon>Bosea</taxon>
    </lineage>
</organism>
<reference evidence="1 2" key="1">
    <citation type="submission" date="2018-01" db="EMBL/GenBank/DDBJ databases">
        <title>Genomic Encyclopedia of Type Strains, Phase III (KMG-III): the genomes of soil and plant-associated and newly described type strains.</title>
        <authorList>
            <person name="Whitman W."/>
        </authorList>
    </citation>
    <scope>NUCLEOTIDE SEQUENCE [LARGE SCALE GENOMIC DNA]</scope>
    <source>
        <strain evidence="1 2">1131</strain>
    </source>
</reference>